<dbReference type="KEGG" id="trg:TRUGW13939_03279"/>
<feature type="transmembrane region" description="Helical" evidence="6">
    <location>
        <begin position="378"/>
        <end position="398"/>
    </location>
</feature>
<dbReference type="PANTHER" id="PTHR43791">
    <property type="entry name" value="PERMEASE-RELATED"/>
    <property type="match status" value="1"/>
</dbReference>
<dbReference type="EMBL" id="CP055899">
    <property type="protein sequence ID" value="QKX56179.1"/>
    <property type="molecule type" value="Genomic_DNA"/>
</dbReference>
<feature type="transmembrane region" description="Helical" evidence="6">
    <location>
        <begin position="307"/>
        <end position="326"/>
    </location>
</feature>
<feature type="transmembrane region" description="Helical" evidence="6">
    <location>
        <begin position="439"/>
        <end position="459"/>
    </location>
</feature>
<keyword evidence="3 6" id="KW-0812">Transmembrane</keyword>
<feature type="transmembrane region" description="Helical" evidence="6">
    <location>
        <begin position="201"/>
        <end position="221"/>
    </location>
</feature>
<accession>A0A7H8QQN8</accession>
<feature type="transmembrane region" description="Helical" evidence="6">
    <location>
        <begin position="169"/>
        <end position="189"/>
    </location>
</feature>
<gene>
    <name evidence="7" type="ORF">TRUGW13939_03279</name>
</gene>
<dbReference type="FunFam" id="1.20.1250.20:FF:000106">
    <property type="entry name" value="MFS transporter, putative"/>
    <property type="match status" value="1"/>
</dbReference>
<feature type="transmembrane region" description="Helical" evidence="6">
    <location>
        <begin position="233"/>
        <end position="254"/>
    </location>
</feature>
<organism evidence="7 8">
    <name type="scientific">Talaromyces rugulosus</name>
    <name type="common">Penicillium rugulosum</name>
    <dbReference type="NCBI Taxonomy" id="121627"/>
    <lineage>
        <taxon>Eukaryota</taxon>
        <taxon>Fungi</taxon>
        <taxon>Dikarya</taxon>
        <taxon>Ascomycota</taxon>
        <taxon>Pezizomycotina</taxon>
        <taxon>Eurotiomycetes</taxon>
        <taxon>Eurotiomycetidae</taxon>
        <taxon>Eurotiales</taxon>
        <taxon>Trichocomaceae</taxon>
        <taxon>Talaromyces</taxon>
        <taxon>Talaromyces sect. Islandici</taxon>
    </lineage>
</organism>
<dbReference type="InterPro" id="IPR036259">
    <property type="entry name" value="MFS_trans_sf"/>
</dbReference>
<name>A0A7H8QQN8_TALRU</name>
<evidence type="ECO:0000256" key="6">
    <source>
        <dbReference type="SAM" id="Phobius"/>
    </source>
</evidence>
<protein>
    <recommendedName>
        <fullName evidence="9">Major facilitator superfamily (MFS) profile domain-containing protein</fullName>
    </recommendedName>
</protein>
<dbReference type="SUPFAM" id="SSF103473">
    <property type="entry name" value="MFS general substrate transporter"/>
    <property type="match status" value="1"/>
</dbReference>
<proteinExistence type="predicted"/>
<feature type="transmembrane region" description="Helical" evidence="6">
    <location>
        <begin position="139"/>
        <end position="157"/>
    </location>
</feature>
<dbReference type="GO" id="GO:0016020">
    <property type="term" value="C:membrane"/>
    <property type="evidence" value="ECO:0007669"/>
    <property type="project" value="UniProtKB-SubCell"/>
</dbReference>
<dbReference type="PANTHER" id="PTHR43791:SF60">
    <property type="entry name" value="TRANSPORTER, PUTATIVE (AFU_ORTHOLOGUE AFUA_1G17160)-RELATED"/>
    <property type="match status" value="1"/>
</dbReference>
<dbReference type="AlphaFoldDB" id="A0A7H8QQN8"/>
<feature type="transmembrane region" description="Helical" evidence="6">
    <location>
        <begin position="346"/>
        <end position="366"/>
    </location>
</feature>
<dbReference type="OrthoDB" id="1935484at2759"/>
<keyword evidence="4 6" id="KW-1133">Transmembrane helix</keyword>
<evidence type="ECO:0000256" key="4">
    <source>
        <dbReference type="ARBA" id="ARBA00022989"/>
    </source>
</evidence>
<feature type="transmembrane region" description="Helical" evidence="6">
    <location>
        <begin position="65"/>
        <end position="84"/>
    </location>
</feature>
<evidence type="ECO:0000313" key="8">
    <source>
        <dbReference type="Proteomes" id="UP000509510"/>
    </source>
</evidence>
<evidence type="ECO:0000256" key="3">
    <source>
        <dbReference type="ARBA" id="ARBA00022692"/>
    </source>
</evidence>
<evidence type="ECO:0008006" key="9">
    <source>
        <dbReference type="Google" id="ProtNLM"/>
    </source>
</evidence>
<dbReference type="Pfam" id="PF07690">
    <property type="entry name" value="MFS_1"/>
    <property type="match status" value="1"/>
</dbReference>
<feature type="transmembrane region" description="Helical" evidence="6">
    <location>
        <begin position="404"/>
        <end position="427"/>
    </location>
</feature>
<keyword evidence="8" id="KW-1185">Reference proteome</keyword>
<dbReference type="InterPro" id="IPR011701">
    <property type="entry name" value="MFS"/>
</dbReference>
<dbReference type="RefSeq" id="XP_035342357.1">
    <property type="nucleotide sequence ID" value="XM_035486464.1"/>
</dbReference>
<keyword evidence="2" id="KW-0813">Transport</keyword>
<dbReference type="Gene3D" id="1.20.1250.20">
    <property type="entry name" value="MFS general substrate transporter like domains"/>
    <property type="match status" value="1"/>
</dbReference>
<reference evidence="8" key="1">
    <citation type="submission" date="2020-06" db="EMBL/GenBank/DDBJ databases">
        <title>A chromosome-scale genome assembly of Talaromyces rugulosus W13939.</title>
        <authorList>
            <person name="Wang B."/>
            <person name="Guo L."/>
            <person name="Ye K."/>
            <person name="Wang L."/>
        </authorList>
    </citation>
    <scope>NUCLEOTIDE SEQUENCE [LARGE SCALE GENOMIC DNA]</scope>
    <source>
        <strain evidence="8">W13939</strain>
    </source>
</reference>
<dbReference type="GeneID" id="55990784"/>
<evidence type="ECO:0000313" key="7">
    <source>
        <dbReference type="EMBL" id="QKX56179.1"/>
    </source>
</evidence>
<evidence type="ECO:0000256" key="2">
    <source>
        <dbReference type="ARBA" id="ARBA00022448"/>
    </source>
</evidence>
<dbReference type="Proteomes" id="UP000509510">
    <property type="component" value="Chromosome II"/>
</dbReference>
<evidence type="ECO:0000256" key="5">
    <source>
        <dbReference type="ARBA" id="ARBA00023136"/>
    </source>
</evidence>
<dbReference type="FunFam" id="1.20.1250.20:FF:000247">
    <property type="entry name" value="MFS general substrate transporter"/>
    <property type="match status" value="1"/>
</dbReference>
<sequence length="535" mass="60705">MDADIEGVGANKSFNDIQEHHHAADPPKPLATDNLADVVAPHSSYEGFHRFDPTASWSVQEERAVVWKTDIFFLGWVCIMFLGLQLDRGNLSNALTDDFLADLKMTTNDYNNGTTIQLICFLATEFPVQLIIKRYGFRIVLPAMMIAWSMVSWSQAFMTSRASFYVTRALLGAFEGGFIPGTILFATYFYKARELSVRLAFFWSTLNVARAISSLLAAGILQMRGVHGRPGWFYLFLIEGFLTLGIGIISLLYLPRSPTSTKSILYPRSWYSERQEIIMINRLLRDDPSKGLTEISSPATLQDIKDALSDTSMWGLYLIGLISYIPQNPVQAYLSLTLKRIGFSTFDSNMLSIPSAVLQIILMLLLARSSEWFNERTWHCWFGEFWSLPLLAALLALPASGYDWGRFAITTMISGYPYFHPIVAAWISENTFDVKKRAITAATYNVIVQIGSVISSQIYRSTDAPYYYMGNKVLISICVLSLVVFVAQREYLRYLNRQKEKKWVGMSDGEKALYQADQAARELEGNKRLDFRFKY</sequence>
<dbReference type="GO" id="GO:0022857">
    <property type="term" value="F:transmembrane transporter activity"/>
    <property type="evidence" value="ECO:0007669"/>
    <property type="project" value="InterPro"/>
</dbReference>
<feature type="transmembrane region" description="Helical" evidence="6">
    <location>
        <begin position="465"/>
        <end position="487"/>
    </location>
</feature>
<keyword evidence="5 6" id="KW-0472">Membrane</keyword>
<evidence type="ECO:0000256" key="1">
    <source>
        <dbReference type="ARBA" id="ARBA00004141"/>
    </source>
</evidence>
<comment type="subcellular location">
    <subcellularLocation>
        <location evidence="1">Membrane</location>
        <topology evidence="1">Multi-pass membrane protein</topology>
    </subcellularLocation>
</comment>